<reference evidence="2 3" key="1">
    <citation type="submission" date="2017-03" db="EMBL/GenBank/DDBJ databases">
        <title>Genome Survey of Euroglyphus maynei.</title>
        <authorList>
            <person name="Arlian L.G."/>
            <person name="Morgan M.S."/>
            <person name="Rider S.D."/>
        </authorList>
    </citation>
    <scope>NUCLEOTIDE SEQUENCE [LARGE SCALE GENOMIC DNA]</scope>
    <source>
        <strain evidence="2">Arlian Lab</strain>
        <tissue evidence="2">Whole body</tissue>
    </source>
</reference>
<organism evidence="2 3">
    <name type="scientific">Euroglyphus maynei</name>
    <name type="common">Mayne's house dust mite</name>
    <dbReference type="NCBI Taxonomy" id="6958"/>
    <lineage>
        <taxon>Eukaryota</taxon>
        <taxon>Metazoa</taxon>
        <taxon>Ecdysozoa</taxon>
        <taxon>Arthropoda</taxon>
        <taxon>Chelicerata</taxon>
        <taxon>Arachnida</taxon>
        <taxon>Acari</taxon>
        <taxon>Acariformes</taxon>
        <taxon>Sarcoptiformes</taxon>
        <taxon>Astigmata</taxon>
        <taxon>Psoroptidia</taxon>
        <taxon>Analgoidea</taxon>
        <taxon>Pyroglyphidae</taxon>
        <taxon>Pyroglyphinae</taxon>
        <taxon>Euroglyphus</taxon>
    </lineage>
</organism>
<keyword evidence="1" id="KW-0472">Membrane</keyword>
<gene>
    <name evidence="2" type="ORF">BLA29_013210</name>
</gene>
<feature type="non-terminal residue" evidence="2">
    <location>
        <position position="40"/>
    </location>
</feature>
<proteinExistence type="predicted"/>
<name>A0A1Y3B3L2_EURMA</name>
<evidence type="ECO:0000313" key="3">
    <source>
        <dbReference type="Proteomes" id="UP000194236"/>
    </source>
</evidence>
<dbReference type="AlphaFoldDB" id="A0A1Y3B3L2"/>
<feature type="transmembrane region" description="Helical" evidence="1">
    <location>
        <begin position="12"/>
        <end position="37"/>
    </location>
</feature>
<comment type="caution">
    <text evidence="2">The sequence shown here is derived from an EMBL/GenBank/DDBJ whole genome shotgun (WGS) entry which is preliminary data.</text>
</comment>
<dbReference type="EMBL" id="MUJZ01046485">
    <property type="protein sequence ID" value="OTF74558.1"/>
    <property type="molecule type" value="Genomic_DNA"/>
</dbReference>
<sequence>MILFPVLVKEVVISVVILVVILVVAMENWIPLVVMGVKNI</sequence>
<evidence type="ECO:0000313" key="2">
    <source>
        <dbReference type="EMBL" id="OTF74558.1"/>
    </source>
</evidence>
<keyword evidence="3" id="KW-1185">Reference proteome</keyword>
<evidence type="ECO:0000256" key="1">
    <source>
        <dbReference type="SAM" id="Phobius"/>
    </source>
</evidence>
<keyword evidence="1" id="KW-0812">Transmembrane</keyword>
<dbReference type="Proteomes" id="UP000194236">
    <property type="component" value="Unassembled WGS sequence"/>
</dbReference>
<keyword evidence="1" id="KW-1133">Transmembrane helix</keyword>
<protein>
    <submittedName>
        <fullName evidence="2">Uncharacterized protein</fullName>
    </submittedName>
</protein>
<accession>A0A1Y3B3L2</accession>